<evidence type="ECO:0000259" key="1">
    <source>
        <dbReference type="Pfam" id="PF04480"/>
    </source>
</evidence>
<dbReference type="EMBL" id="JAVREJ010000014">
    <property type="protein sequence ID" value="MDT0351674.1"/>
    <property type="molecule type" value="Genomic_DNA"/>
</dbReference>
<dbReference type="SUPFAM" id="SSF52980">
    <property type="entry name" value="Restriction endonuclease-like"/>
    <property type="match status" value="1"/>
</dbReference>
<proteinExistence type="predicted"/>
<evidence type="ECO:0000313" key="2">
    <source>
        <dbReference type="EMBL" id="MDT0351674.1"/>
    </source>
</evidence>
<dbReference type="PANTHER" id="PTHR38590">
    <property type="entry name" value="BLL0828 PROTEIN"/>
    <property type="match status" value="1"/>
</dbReference>
<dbReference type="PANTHER" id="PTHR38590:SF1">
    <property type="entry name" value="BLL0828 PROTEIN"/>
    <property type="match status" value="1"/>
</dbReference>
<gene>
    <name evidence="2" type="ORF">RM445_19295</name>
</gene>
<keyword evidence="3" id="KW-1185">Reference proteome</keyword>
<organism evidence="2 3">
    <name type="scientific">Pseudonocardia charpentierae</name>
    <dbReference type="NCBI Taxonomy" id="3075545"/>
    <lineage>
        <taxon>Bacteria</taxon>
        <taxon>Bacillati</taxon>
        <taxon>Actinomycetota</taxon>
        <taxon>Actinomycetes</taxon>
        <taxon>Pseudonocardiales</taxon>
        <taxon>Pseudonocardiaceae</taxon>
        <taxon>Pseudonocardia</taxon>
    </lineage>
</organism>
<dbReference type="Proteomes" id="UP001183202">
    <property type="component" value="Unassembled WGS sequence"/>
</dbReference>
<protein>
    <submittedName>
        <fullName evidence="2">DUF559 domain-containing protein</fullName>
    </submittedName>
</protein>
<dbReference type="InterPro" id="IPR011335">
    <property type="entry name" value="Restrct_endonuc-II-like"/>
</dbReference>
<comment type="caution">
    <text evidence="2">The sequence shown here is derived from an EMBL/GenBank/DDBJ whole genome shotgun (WGS) entry which is preliminary data.</text>
</comment>
<dbReference type="RefSeq" id="WP_311558086.1">
    <property type="nucleotide sequence ID" value="NZ_JAVREJ010000014.1"/>
</dbReference>
<feature type="domain" description="DUF559" evidence="1">
    <location>
        <begin position="204"/>
        <end position="272"/>
    </location>
</feature>
<evidence type="ECO:0000313" key="3">
    <source>
        <dbReference type="Proteomes" id="UP001183202"/>
    </source>
</evidence>
<sequence length="282" mass="30402">MDFTLPFRGSAAVASGLLAPGVLRGPRFTRLFPDVYVGAAVEVDLTLRARAAYVLVDGRGVIGGYAAAELLDASCGPRDAPVDVVVPGGAYRAYPGLVVHRGLLLPDEVATVNGIAATAPVRTAYDLARDPPLTDAVVAVDALSHRHKFVPRAVLDLGCRHLGARGSAQLPEVVRLANPLAESPMESRTRMIIVLDGLPVPALQHPVGAYLLDLAYPAIRLAIEYDGEAHRTQERAIRDLDRQAYLSAAGWTVLRFTTAQIMRRPRWVAARLRDELVKAARR</sequence>
<name>A0ABU2NEJ0_9PSEU</name>
<reference evidence="3" key="1">
    <citation type="submission" date="2023-07" db="EMBL/GenBank/DDBJ databases">
        <title>30 novel species of actinomycetes from the DSMZ collection.</title>
        <authorList>
            <person name="Nouioui I."/>
        </authorList>
    </citation>
    <scope>NUCLEOTIDE SEQUENCE [LARGE SCALE GENOMIC DNA]</scope>
    <source>
        <strain evidence="3">DSM 45834</strain>
    </source>
</reference>
<dbReference type="Pfam" id="PF04480">
    <property type="entry name" value="DUF559"/>
    <property type="match status" value="1"/>
</dbReference>
<dbReference type="InterPro" id="IPR047216">
    <property type="entry name" value="Endonuclease_DUF559_bact"/>
</dbReference>
<accession>A0ABU2NEJ0</accession>
<dbReference type="InterPro" id="IPR007569">
    <property type="entry name" value="DUF559"/>
</dbReference>
<dbReference type="Gene3D" id="3.40.960.10">
    <property type="entry name" value="VSR Endonuclease"/>
    <property type="match status" value="1"/>
</dbReference>